<dbReference type="GO" id="GO:0033185">
    <property type="term" value="C:dolichol-phosphate-mannose synthase complex"/>
    <property type="evidence" value="ECO:0007669"/>
    <property type="project" value="TreeGrafter"/>
</dbReference>
<keyword evidence="6 7" id="KW-0472">Membrane</keyword>
<comment type="subunit">
    <text evidence="7">Component of the dolichol-phosphate mannose (DPM) synthase complex.</text>
</comment>
<comment type="function">
    <text evidence="7">Stabilizer subunit of the dolichol-phosphate mannose (DPM) synthase complex; tethers catalytic subunit to the ER.</text>
</comment>
<evidence type="ECO:0000256" key="6">
    <source>
        <dbReference type="ARBA" id="ARBA00023136"/>
    </source>
</evidence>
<keyword evidence="4 7" id="KW-0256">Endoplasmic reticulum</keyword>
<protein>
    <recommendedName>
        <fullName evidence="7">Dolichol-phosphate mannosyltransferase subunit 3</fullName>
    </recommendedName>
</protein>
<comment type="similarity">
    <text evidence="2 7">Belongs to the DPM3 family.</text>
</comment>
<dbReference type="AlphaFoldDB" id="A0A7S2VYV2"/>
<gene>
    <name evidence="8" type="ORF">EANT1437_LOCUS2205</name>
</gene>
<evidence type="ECO:0000256" key="7">
    <source>
        <dbReference type="RuleBase" id="RU365085"/>
    </source>
</evidence>
<dbReference type="GO" id="GO:0006506">
    <property type="term" value="P:GPI anchor biosynthetic process"/>
    <property type="evidence" value="ECO:0007669"/>
    <property type="project" value="TreeGrafter"/>
</dbReference>
<comment type="pathway">
    <text evidence="7">Protein modification; protein glycosylation.</text>
</comment>
<accession>A0A7S2VYV2</accession>
<keyword evidence="5 7" id="KW-1133">Transmembrane helix</keyword>
<dbReference type="Pfam" id="PF08285">
    <property type="entry name" value="DPM3"/>
    <property type="match status" value="1"/>
</dbReference>
<evidence type="ECO:0000256" key="2">
    <source>
        <dbReference type="ARBA" id="ARBA00010430"/>
    </source>
</evidence>
<evidence type="ECO:0000256" key="4">
    <source>
        <dbReference type="ARBA" id="ARBA00022824"/>
    </source>
</evidence>
<evidence type="ECO:0000313" key="8">
    <source>
        <dbReference type="EMBL" id="CAD9658403.1"/>
    </source>
</evidence>
<dbReference type="PANTHER" id="PTHR16433">
    <property type="entry name" value="DOLICHOL-PHOSPHATE MANNOSYLTRANSFERASE SUBUNIT 3"/>
    <property type="match status" value="1"/>
</dbReference>
<name>A0A7S2VYV2_9STRA</name>
<keyword evidence="3 7" id="KW-0812">Transmembrane</keyword>
<organism evidence="8">
    <name type="scientific">Eucampia antarctica</name>
    <dbReference type="NCBI Taxonomy" id="49252"/>
    <lineage>
        <taxon>Eukaryota</taxon>
        <taxon>Sar</taxon>
        <taxon>Stramenopiles</taxon>
        <taxon>Ochrophyta</taxon>
        <taxon>Bacillariophyta</taxon>
        <taxon>Mediophyceae</taxon>
        <taxon>Biddulphiophycidae</taxon>
        <taxon>Hemiaulales</taxon>
        <taxon>Hemiaulaceae</taxon>
        <taxon>Eucampia</taxon>
    </lineage>
</organism>
<evidence type="ECO:0000256" key="5">
    <source>
        <dbReference type="ARBA" id="ARBA00022989"/>
    </source>
</evidence>
<dbReference type="InterPro" id="IPR013174">
    <property type="entry name" value="DPM3"/>
</dbReference>
<feature type="transmembrane region" description="Helical" evidence="7">
    <location>
        <begin position="44"/>
        <end position="63"/>
    </location>
</feature>
<dbReference type="PANTHER" id="PTHR16433:SF0">
    <property type="entry name" value="DOLICHOL-PHOSPHATE MANNOSYLTRANSFERASE SUBUNIT 3"/>
    <property type="match status" value="1"/>
</dbReference>
<dbReference type="UniPathway" id="UPA00378"/>
<feature type="transmembrane region" description="Helical" evidence="7">
    <location>
        <begin position="7"/>
        <end position="24"/>
    </location>
</feature>
<proteinExistence type="inferred from homology"/>
<dbReference type="GO" id="GO:0005789">
    <property type="term" value="C:endoplasmic reticulum membrane"/>
    <property type="evidence" value="ECO:0007669"/>
    <property type="project" value="UniProtKB-SubCell"/>
</dbReference>
<sequence>MAGLLRYQIFLAYGVAFLAAWYTALQNKPLIISALPISPEGVNFMIRFAPLWLVVGLGLYAIFTIGFRVSNFSDCPDAAVEVDKQAKEAIVELKKIGIKL</sequence>
<evidence type="ECO:0000256" key="3">
    <source>
        <dbReference type="ARBA" id="ARBA00022692"/>
    </source>
</evidence>
<reference evidence="8" key="1">
    <citation type="submission" date="2021-01" db="EMBL/GenBank/DDBJ databases">
        <authorList>
            <person name="Corre E."/>
            <person name="Pelletier E."/>
            <person name="Niang G."/>
            <person name="Scheremetjew M."/>
            <person name="Finn R."/>
            <person name="Kale V."/>
            <person name="Holt S."/>
            <person name="Cochrane G."/>
            <person name="Meng A."/>
            <person name="Brown T."/>
            <person name="Cohen L."/>
        </authorList>
    </citation>
    <scope>NUCLEOTIDE SEQUENCE</scope>
    <source>
        <strain evidence="8">CCMP1452</strain>
    </source>
</reference>
<evidence type="ECO:0000256" key="1">
    <source>
        <dbReference type="ARBA" id="ARBA00004477"/>
    </source>
</evidence>
<dbReference type="EMBL" id="HBHI01004324">
    <property type="protein sequence ID" value="CAD9658403.1"/>
    <property type="molecule type" value="Transcribed_RNA"/>
</dbReference>
<comment type="subcellular location">
    <subcellularLocation>
        <location evidence="1 7">Endoplasmic reticulum membrane</location>
        <topology evidence="1 7">Multi-pass membrane protein</topology>
    </subcellularLocation>
</comment>